<dbReference type="AlphaFoldDB" id="A0A8D8W7Y4"/>
<dbReference type="EMBL" id="HBUF01303158">
    <property type="protein sequence ID" value="CAG6691527.1"/>
    <property type="molecule type" value="Transcribed_RNA"/>
</dbReference>
<protein>
    <submittedName>
        <fullName evidence="2">Uncharacterized protein</fullName>
    </submittedName>
</protein>
<name>A0A8D8W7Y4_9HEMI</name>
<dbReference type="EMBL" id="HBUF01150445">
    <property type="protein sequence ID" value="CAG6648110.1"/>
    <property type="molecule type" value="Transcribed_RNA"/>
</dbReference>
<keyword evidence="1" id="KW-0472">Membrane</keyword>
<keyword evidence="1" id="KW-0812">Transmembrane</keyword>
<accession>A0A8D8W7Y4</accession>
<evidence type="ECO:0000313" key="2">
    <source>
        <dbReference type="EMBL" id="CAG6648109.1"/>
    </source>
</evidence>
<keyword evidence="1" id="KW-1133">Transmembrane helix</keyword>
<dbReference type="EMBL" id="HBUF01548143">
    <property type="protein sequence ID" value="CAG6757883.1"/>
    <property type="molecule type" value="Transcribed_RNA"/>
</dbReference>
<feature type="transmembrane region" description="Helical" evidence="1">
    <location>
        <begin position="57"/>
        <end position="78"/>
    </location>
</feature>
<dbReference type="EMBL" id="HBUF01548144">
    <property type="protein sequence ID" value="CAG6757884.1"/>
    <property type="molecule type" value="Transcribed_RNA"/>
</dbReference>
<dbReference type="EMBL" id="HBUF01303159">
    <property type="protein sequence ID" value="CAG6691528.1"/>
    <property type="molecule type" value="Transcribed_RNA"/>
</dbReference>
<reference evidence="2" key="1">
    <citation type="submission" date="2021-05" db="EMBL/GenBank/DDBJ databases">
        <authorList>
            <person name="Alioto T."/>
            <person name="Alioto T."/>
            <person name="Gomez Garrido J."/>
        </authorList>
    </citation>
    <scope>NUCLEOTIDE SEQUENCE</scope>
</reference>
<sequence>MFFSGSSSSSRILRSDSSWFNVAIGLNSNACWYLHKAFLLIISICLGRLNLNSNGSLFINILIVATYMTTVSSLRCFLPRISCKSNRSSFLFPKDFLRAWTRWSHESNSCLLLLYHNLASPSNSSPQHNKMSSYDTIRLHLLRSSSSRKSSKLILDPENFKFHL</sequence>
<evidence type="ECO:0000256" key="1">
    <source>
        <dbReference type="SAM" id="Phobius"/>
    </source>
</evidence>
<proteinExistence type="predicted"/>
<organism evidence="2">
    <name type="scientific">Cacopsylla melanoneura</name>
    <dbReference type="NCBI Taxonomy" id="428564"/>
    <lineage>
        <taxon>Eukaryota</taxon>
        <taxon>Metazoa</taxon>
        <taxon>Ecdysozoa</taxon>
        <taxon>Arthropoda</taxon>
        <taxon>Hexapoda</taxon>
        <taxon>Insecta</taxon>
        <taxon>Pterygota</taxon>
        <taxon>Neoptera</taxon>
        <taxon>Paraneoptera</taxon>
        <taxon>Hemiptera</taxon>
        <taxon>Sternorrhyncha</taxon>
        <taxon>Psylloidea</taxon>
        <taxon>Psyllidae</taxon>
        <taxon>Psyllinae</taxon>
        <taxon>Cacopsylla</taxon>
    </lineage>
</organism>
<dbReference type="EMBL" id="HBUF01150444">
    <property type="protein sequence ID" value="CAG6648109.1"/>
    <property type="molecule type" value="Transcribed_RNA"/>
</dbReference>